<evidence type="ECO:0000313" key="10">
    <source>
        <dbReference type="Proteomes" id="UP000316545"/>
    </source>
</evidence>
<keyword evidence="2 8" id="KW-0645">Protease</keyword>
<evidence type="ECO:0000313" key="9">
    <source>
        <dbReference type="EMBL" id="TWB15580.1"/>
    </source>
</evidence>
<dbReference type="GO" id="GO:0008233">
    <property type="term" value="F:peptidase activity"/>
    <property type="evidence" value="ECO:0007669"/>
    <property type="project" value="UniProtKB-KW"/>
</dbReference>
<keyword evidence="3" id="KW-0227">DNA damage</keyword>
<dbReference type="Proteomes" id="UP000316545">
    <property type="component" value="Unassembled WGS sequence"/>
</dbReference>
<evidence type="ECO:0000256" key="1">
    <source>
        <dbReference type="ARBA" id="ARBA00008136"/>
    </source>
</evidence>
<dbReference type="AlphaFoldDB" id="A0A560F1S7"/>
<keyword evidence="6" id="KW-0238">DNA-binding</keyword>
<evidence type="ECO:0000256" key="5">
    <source>
        <dbReference type="ARBA" id="ARBA00023124"/>
    </source>
</evidence>
<comment type="caution">
    <text evidence="9">The sequence shown here is derived from an EMBL/GenBank/DDBJ whole genome shotgun (WGS) entry which is preliminary data.</text>
</comment>
<sequence length="203" mass="22695">MCNHYRADVKKLGLEIEVYGYEEINDLPRDIYPDRLGPVIVRRDDGALAWQPMRWGFPPPPNAPNPRPVTNIRNLASPYWRTWLKPEARCLVPFTAFAEYDTSTKPAVEKWFEVTDGRPAAFAGIWRRWTGARGTKANPIEGEHQLYGFLTCEPNGIVAPIHPKAMPVILIGAEAQRAWLDAPASAVPTIAQPLPDADLAVTD</sequence>
<dbReference type="GO" id="GO:0006508">
    <property type="term" value="P:proteolysis"/>
    <property type="evidence" value="ECO:0007669"/>
    <property type="project" value="UniProtKB-KW"/>
</dbReference>
<protein>
    <recommendedName>
        <fullName evidence="8">Abasic site processing protein</fullName>
        <ecNumber evidence="8">3.4.-.-</ecNumber>
    </recommendedName>
</protein>
<comment type="similarity">
    <text evidence="1 8">Belongs to the SOS response-associated peptidase family.</text>
</comment>
<dbReference type="SUPFAM" id="SSF143081">
    <property type="entry name" value="BB1717-like"/>
    <property type="match status" value="1"/>
</dbReference>
<evidence type="ECO:0000256" key="4">
    <source>
        <dbReference type="ARBA" id="ARBA00022801"/>
    </source>
</evidence>
<dbReference type="PANTHER" id="PTHR13604">
    <property type="entry name" value="DC12-RELATED"/>
    <property type="match status" value="1"/>
</dbReference>
<evidence type="ECO:0000256" key="6">
    <source>
        <dbReference type="ARBA" id="ARBA00023125"/>
    </source>
</evidence>
<dbReference type="InterPro" id="IPR003738">
    <property type="entry name" value="SRAP"/>
</dbReference>
<dbReference type="GO" id="GO:0106300">
    <property type="term" value="P:protein-DNA covalent cross-linking repair"/>
    <property type="evidence" value="ECO:0007669"/>
    <property type="project" value="InterPro"/>
</dbReference>
<evidence type="ECO:0000256" key="2">
    <source>
        <dbReference type="ARBA" id="ARBA00022670"/>
    </source>
</evidence>
<keyword evidence="5" id="KW-0190">Covalent protein-DNA linkage</keyword>
<dbReference type="GO" id="GO:0003697">
    <property type="term" value="F:single-stranded DNA binding"/>
    <property type="evidence" value="ECO:0007669"/>
    <property type="project" value="InterPro"/>
</dbReference>
<dbReference type="EMBL" id="VITO01000029">
    <property type="protein sequence ID" value="TWB15580.1"/>
    <property type="molecule type" value="Genomic_DNA"/>
</dbReference>
<keyword evidence="10" id="KW-1185">Reference proteome</keyword>
<proteinExistence type="inferred from homology"/>
<accession>A0A560F1S7</accession>
<dbReference type="PANTHER" id="PTHR13604:SF0">
    <property type="entry name" value="ABASIC SITE PROCESSING PROTEIN HMCES"/>
    <property type="match status" value="1"/>
</dbReference>
<dbReference type="GO" id="GO:0016829">
    <property type="term" value="F:lyase activity"/>
    <property type="evidence" value="ECO:0007669"/>
    <property type="project" value="UniProtKB-KW"/>
</dbReference>
<keyword evidence="4 8" id="KW-0378">Hydrolase</keyword>
<name>A0A560F1S7_9PROT</name>
<evidence type="ECO:0000256" key="8">
    <source>
        <dbReference type="RuleBase" id="RU364100"/>
    </source>
</evidence>
<dbReference type="RefSeq" id="WP_145620178.1">
    <property type="nucleotide sequence ID" value="NZ_VITO01000029.1"/>
</dbReference>
<organism evidence="9 10">
    <name type="scientific">Nitrospirillum amazonense</name>
    <dbReference type="NCBI Taxonomy" id="28077"/>
    <lineage>
        <taxon>Bacteria</taxon>
        <taxon>Pseudomonadati</taxon>
        <taxon>Pseudomonadota</taxon>
        <taxon>Alphaproteobacteria</taxon>
        <taxon>Rhodospirillales</taxon>
        <taxon>Azospirillaceae</taxon>
        <taxon>Nitrospirillum</taxon>
    </lineage>
</organism>
<dbReference type="Gene3D" id="3.90.1680.10">
    <property type="entry name" value="SOS response associated peptidase-like"/>
    <property type="match status" value="1"/>
</dbReference>
<evidence type="ECO:0000256" key="7">
    <source>
        <dbReference type="ARBA" id="ARBA00023239"/>
    </source>
</evidence>
<keyword evidence="7" id="KW-0456">Lyase</keyword>
<dbReference type="EC" id="3.4.-.-" evidence="8"/>
<dbReference type="Pfam" id="PF02586">
    <property type="entry name" value="SRAP"/>
    <property type="match status" value="1"/>
</dbReference>
<reference evidence="9 10" key="1">
    <citation type="submission" date="2019-06" db="EMBL/GenBank/DDBJ databases">
        <title>Genomic Encyclopedia of Type Strains, Phase IV (KMG-V): Genome sequencing to study the core and pangenomes of soil and plant-associated prokaryotes.</title>
        <authorList>
            <person name="Whitman W."/>
        </authorList>
    </citation>
    <scope>NUCLEOTIDE SEQUENCE [LARGE SCALE GENOMIC DNA]</scope>
    <source>
        <strain evidence="9 10">BR 11865</strain>
    </source>
</reference>
<evidence type="ECO:0000256" key="3">
    <source>
        <dbReference type="ARBA" id="ARBA00022763"/>
    </source>
</evidence>
<gene>
    <name evidence="9" type="ORF">FBZ88_12933</name>
</gene>
<dbReference type="InterPro" id="IPR036590">
    <property type="entry name" value="SRAP-like"/>
</dbReference>